<sequence length="107" mass="12171">GFSTKEIYLTLPMSFRKQNVVREWVGLEIGCKSSNPKVFGETECLCDGLPKAILIKKDSDIIFDIFIIYNHTTENASTLNYYKASWGQIEICNTDCELRANPEIILC</sequence>
<dbReference type="Proteomes" id="UP000789739">
    <property type="component" value="Unassembled WGS sequence"/>
</dbReference>
<reference evidence="1" key="1">
    <citation type="submission" date="2021-06" db="EMBL/GenBank/DDBJ databases">
        <authorList>
            <person name="Kallberg Y."/>
            <person name="Tangrot J."/>
            <person name="Rosling A."/>
        </authorList>
    </citation>
    <scope>NUCLEOTIDE SEQUENCE</scope>
    <source>
        <strain evidence="1">BR232B</strain>
    </source>
</reference>
<protein>
    <submittedName>
        <fullName evidence="1">10541_t:CDS:1</fullName>
    </submittedName>
</protein>
<gene>
    <name evidence="1" type="ORF">PBRASI_LOCUS10718</name>
</gene>
<dbReference type="AlphaFoldDB" id="A0A9N9H671"/>
<dbReference type="EMBL" id="CAJVPI010003551">
    <property type="protein sequence ID" value="CAG8659724.1"/>
    <property type="molecule type" value="Genomic_DNA"/>
</dbReference>
<name>A0A9N9H671_9GLOM</name>
<proteinExistence type="predicted"/>
<comment type="caution">
    <text evidence="1">The sequence shown here is derived from an EMBL/GenBank/DDBJ whole genome shotgun (WGS) entry which is preliminary data.</text>
</comment>
<organism evidence="1 2">
    <name type="scientific">Paraglomus brasilianum</name>
    <dbReference type="NCBI Taxonomy" id="144538"/>
    <lineage>
        <taxon>Eukaryota</taxon>
        <taxon>Fungi</taxon>
        <taxon>Fungi incertae sedis</taxon>
        <taxon>Mucoromycota</taxon>
        <taxon>Glomeromycotina</taxon>
        <taxon>Glomeromycetes</taxon>
        <taxon>Paraglomerales</taxon>
        <taxon>Paraglomeraceae</taxon>
        <taxon>Paraglomus</taxon>
    </lineage>
</organism>
<keyword evidence="2" id="KW-1185">Reference proteome</keyword>
<evidence type="ECO:0000313" key="2">
    <source>
        <dbReference type="Proteomes" id="UP000789739"/>
    </source>
</evidence>
<evidence type="ECO:0000313" key="1">
    <source>
        <dbReference type="EMBL" id="CAG8659724.1"/>
    </source>
</evidence>
<accession>A0A9N9H671</accession>
<feature type="non-terminal residue" evidence="1">
    <location>
        <position position="107"/>
    </location>
</feature>